<evidence type="ECO:0008006" key="5">
    <source>
        <dbReference type="Google" id="ProtNLM"/>
    </source>
</evidence>
<dbReference type="HOGENOM" id="CLU_021406_1_1_11"/>
<keyword evidence="4" id="KW-1185">Reference proteome</keyword>
<evidence type="ECO:0000313" key="3">
    <source>
        <dbReference type="EMBL" id="AGU15532.1"/>
    </source>
</evidence>
<dbReference type="RefSeq" id="WP_020976690.1">
    <property type="nucleotide sequence ID" value="NC_022198.1"/>
</dbReference>
<dbReference type="KEGG" id="caz:CARG_07045"/>
<dbReference type="Proteomes" id="UP000016943">
    <property type="component" value="Chromosome"/>
</dbReference>
<feature type="compositionally biased region" description="Pro residues" evidence="1">
    <location>
        <begin position="318"/>
        <end position="328"/>
    </location>
</feature>
<proteinExistence type="predicted"/>
<organism evidence="3 4">
    <name type="scientific">Corynebacterium argentoratense DSM 44202</name>
    <dbReference type="NCBI Taxonomy" id="1348662"/>
    <lineage>
        <taxon>Bacteria</taxon>
        <taxon>Bacillati</taxon>
        <taxon>Actinomycetota</taxon>
        <taxon>Actinomycetes</taxon>
        <taxon>Mycobacteriales</taxon>
        <taxon>Corynebacteriaceae</taxon>
        <taxon>Corynebacterium</taxon>
    </lineage>
</organism>
<feature type="region of interest" description="Disordered" evidence="1">
    <location>
        <begin position="287"/>
        <end position="364"/>
    </location>
</feature>
<keyword evidence="2" id="KW-0732">Signal</keyword>
<dbReference type="STRING" id="1348662.CARG_07045"/>
<dbReference type="GeneID" id="78250693"/>
<dbReference type="InterPro" id="IPR025584">
    <property type="entry name" value="Cthe_2159"/>
</dbReference>
<dbReference type="OrthoDB" id="9812829at2"/>
<dbReference type="PATRIC" id="fig|1348662.3.peg.1387"/>
<evidence type="ECO:0000256" key="2">
    <source>
        <dbReference type="SAM" id="SignalP"/>
    </source>
</evidence>
<dbReference type="PROSITE" id="PS51257">
    <property type="entry name" value="PROKAR_LIPOPROTEIN"/>
    <property type="match status" value="1"/>
</dbReference>
<dbReference type="EMBL" id="CP006365">
    <property type="protein sequence ID" value="AGU15532.1"/>
    <property type="molecule type" value="Genomic_DNA"/>
</dbReference>
<feature type="chain" id="PRO_5039200383" description="Carbohydrate-binding domain-containing protein" evidence="2">
    <location>
        <begin position="27"/>
        <end position="519"/>
    </location>
</feature>
<accession>U3GZQ8</accession>
<dbReference type="eggNOG" id="ENOG502Z8AD">
    <property type="taxonomic scope" value="Bacteria"/>
</dbReference>
<sequence length="519" mass="51190">MTKRSSLASLALAATLPVALTACAHADDGAPLDASSTAAIAAHNTATTSTVTNEQSSSPSAENIVESEVKTPKLVEDSPDVASATVYDGGTITKAGTYRISGEQGDVIVDAGDANVVLILDNATIAGQINVVSADKVQVHAVGSSTVTATAPDSAAIYSHADLVLSGDGTVTVHSEGEGADGIASSDDLALYSGTWKVTAADDAFRGKDSASVLGGHLDATAGDDGVRSDVAVHLSGGTVDVNAGGDGVHSDVALLIDGGDVTVASSTEGLEAGLLSISDGTVDLTSSDDGINGSGATSVDATTEQEQQEQSEEAAGPQPPEGMPEPPQGMQEPPQGMQQPQEGMQPPQQGGASGGQPGAGMEQSTGEQIVISGGTVKVNAAGDGIDSNGDLRINGGTVLVFGPSDGANGTFDYAGSFSIDGGTVIGLGSAGMPADPTGGTQSFISAHLDSSVTGGAITIEDSSGTVIATIEAGERPFALVQYSSDKISAGQSYTVKAGASSVSVVAGSRAESSAPTRR</sequence>
<reference evidence="3 4" key="1">
    <citation type="journal article" date="2013" name="Genome Announc.">
        <title>Whole-Genome Sequence of the Clinical Strain Corynebacterium argentoratense DSM 44202, Isolated from a Human Throat Specimen.</title>
        <authorList>
            <person name="Bomholt C."/>
            <person name="Glaub A."/>
            <person name="Gravermann K."/>
            <person name="Albersmeier A."/>
            <person name="Brinkrolf K."/>
            <person name="Ruckert C."/>
            <person name="Tauch A."/>
        </authorList>
    </citation>
    <scope>NUCLEOTIDE SEQUENCE [LARGE SCALE GENOMIC DNA]</scope>
    <source>
        <strain evidence="3">DSM 44202</strain>
    </source>
</reference>
<feature type="compositionally biased region" description="Low complexity" evidence="1">
    <location>
        <begin position="329"/>
        <end position="351"/>
    </location>
</feature>
<dbReference type="AlphaFoldDB" id="U3GZQ8"/>
<name>U3GZQ8_9CORY</name>
<protein>
    <recommendedName>
        <fullName evidence="5">Carbohydrate-binding domain-containing protein</fullName>
    </recommendedName>
</protein>
<gene>
    <name evidence="3" type="ORF">CARG_07045</name>
</gene>
<evidence type="ECO:0000256" key="1">
    <source>
        <dbReference type="SAM" id="MobiDB-lite"/>
    </source>
</evidence>
<dbReference type="Pfam" id="PF14262">
    <property type="entry name" value="Cthe_2159"/>
    <property type="match status" value="1"/>
</dbReference>
<evidence type="ECO:0000313" key="4">
    <source>
        <dbReference type="Proteomes" id="UP000016943"/>
    </source>
</evidence>
<feature type="compositionally biased region" description="Polar residues" evidence="1">
    <location>
        <begin position="287"/>
        <end position="303"/>
    </location>
</feature>
<feature type="signal peptide" evidence="2">
    <location>
        <begin position="1"/>
        <end position="26"/>
    </location>
</feature>